<organism evidence="2 3">
    <name type="scientific">Durusdinium trenchii</name>
    <dbReference type="NCBI Taxonomy" id="1381693"/>
    <lineage>
        <taxon>Eukaryota</taxon>
        <taxon>Sar</taxon>
        <taxon>Alveolata</taxon>
        <taxon>Dinophyceae</taxon>
        <taxon>Suessiales</taxon>
        <taxon>Symbiodiniaceae</taxon>
        <taxon>Durusdinium</taxon>
    </lineage>
</organism>
<evidence type="ECO:0000256" key="1">
    <source>
        <dbReference type="SAM" id="MobiDB-lite"/>
    </source>
</evidence>
<dbReference type="EMBL" id="CAXAMN010000236">
    <property type="protein sequence ID" value="CAK8987195.1"/>
    <property type="molecule type" value="Genomic_DNA"/>
</dbReference>
<protein>
    <submittedName>
        <fullName evidence="2">Uncharacterized protein</fullName>
    </submittedName>
</protein>
<sequence length="888" mass="99066">MPRADPAQWETRQKQPCDTQALDRDAFRECLRKLVQKQGRITRVDSTEDEKGKSFVAWGYCTACSTGCTSKWRFRTLASEEPHIVWECQGKCAEEPAAEARKRHCQRLVHLAPMQAKAQCISESLPPAEMPSLHDLRKARKNQLAKDNGKDFSLDVSGDWLRFLQDAPNDHESLGPAKFVYLPLKGEAPWLPLGLALADPPVPVEGSTLMVSKNFLDVTRKLLATGHRQTKSVLCCVDATYKISVTGWAVLVIGLPNKHGCDRQDNKVPRSELVPIALGWLPTESKASLMCAMITCMDYYQTHGIDLRQSISAFMVDGGVGALSALAQVFPKLPLRRDLRHILVNCRGLSPDIAPMVFRTYLAGEVNFAAFLPTRLSFHLFWEQILAELAVAKRFALLTWIRTCLLSLQDGMWTAAWQGGLCSSCVPGYTTACGNQGLERFNLSMKQGLPDNYSAMSLTTVAPRLEAAVRTVFCQKAWVHEESEEVRDWQPEAAYAQPCRELLFGSPLQSDRLAWEDPHRQRKQPSAFKFWQQCPANFVETQERCVWNGWKASGFFTFHQDLPSEVIDGDTHAAFTALLRAEDHATAWQALEALSLLKKDNSFPDGRLKLANFRALMTNLCVVFPLVKKQFGVQAVCTCITFMKLGSCCHELLVRYFQGDSAIRMAPMSAMTSSSSATLLETEDELRTSKRKGRPPSLPSRSAWLTMSNLWKRVEAQREKKREAKNEKREAAWLLFKHGADTEAEPVQTLRGQDTRGNSSCSRSQRSSLTMPSTLGASHGDHRIDAPSSRFDAVVQLSRCAVSKAEAKSLKLLHMVLPLAFSSLPAVLPFVSPSSQVTWRLLRVPRLLCLPGYVTLASSSGATTTLSAPAMCLGVFFEYPEYFVCMVM</sequence>
<feature type="compositionally biased region" description="Low complexity" evidence="1">
    <location>
        <begin position="759"/>
        <end position="768"/>
    </location>
</feature>
<gene>
    <name evidence="2" type="ORF">CCMP2556_LOCUS788</name>
</gene>
<reference evidence="2 3" key="1">
    <citation type="submission" date="2024-02" db="EMBL/GenBank/DDBJ databases">
        <authorList>
            <person name="Chen Y."/>
            <person name="Shah S."/>
            <person name="Dougan E. K."/>
            <person name="Thang M."/>
            <person name="Chan C."/>
        </authorList>
    </citation>
    <scope>NUCLEOTIDE SEQUENCE [LARGE SCALE GENOMIC DNA]</scope>
</reference>
<feature type="region of interest" description="Disordered" evidence="1">
    <location>
        <begin position="744"/>
        <end position="782"/>
    </location>
</feature>
<keyword evidence="3" id="KW-1185">Reference proteome</keyword>
<proteinExistence type="predicted"/>
<name>A0ABP0HAX9_9DINO</name>
<comment type="caution">
    <text evidence="2">The sequence shown here is derived from an EMBL/GenBank/DDBJ whole genome shotgun (WGS) entry which is preliminary data.</text>
</comment>
<feature type="region of interest" description="Disordered" evidence="1">
    <location>
        <begin position="674"/>
        <end position="702"/>
    </location>
</feature>
<dbReference type="Proteomes" id="UP001642484">
    <property type="component" value="Unassembled WGS sequence"/>
</dbReference>
<evidence type="ECO:0000313" key="2">
    <source>
        <dbReference type="EMBL" id="CAK8987195.1"/>
    </source>
</evidence>
<evidence type="ECO:0000313" key="3">
    <source>
        <dbReference type="Proteomes" id="UP001642484"/>
    </source>
</evidence>
<accession>A0ABP0HAX9</accession>